<dbReference type="OrthoDB" id="8253226at2"/>
<name>A0A4R5BAM5_9ACTN</name>
<feature type="domain" description="CHAT" evidence="1">
    <location>
        <begin position="51"/>
        <end position="192"/>
    </location>
</feature>
<protein>
    <submittedName>
        <fullName evidence="2">CHAT domain-containing protein</fullName>
    </submittedName>
</protein>
<dbReference type="InterPro" id="IPR024983">
    <property type="entry name" value="CHAT_dom"/>
</dbReference>
<accession>A0A4R5BAM5</accession>
<proteinExistence type="predicted"/>
<gene>
    <name evidence="2" type="ORF">E1298_25795</name>
</gene>
<dbReference type="Pfam" id="PF12770">
    <property type="entry name" value="CHAT"/>
    <property type="match status" value="1"/>
</dbReference>
<keyword evidence="3" id="KW-1185">Reference proteome</keyword>
<dbReference type="Proteomes" id="UP000294513">
    <property type="component" value="Unassembled WGS sequence"/>
</dbReference>
<reference evidence="2 3" key="1">
    <citation type="submission" date="2019-03" db="EMBL/GenBank/DDBJ databases">
        <title>Draft genome sequences of novel Actinobacteria.</title>
        <authorList>
            <person name="Sahin N."/>
            <person name="Ay H."/>
            <person name="Saygin H."/>
        </authorList>
    </citation>
    <scope>NUCLEOTIDE SEQUENCE [LARGE SCALE GENOMIC DNA]</scope>
    <source>
        <strain evidence="2 3">H3C3</strain>
    </source>
</reference>
<comment type="caution">
    <text evidence="2">The sequence shown here is derived from an EMBL/GenBank/DDBJ whole genome shotgun (WGS) entry which is preliminary data.</text>
</comment>
<evidence type="ECO:0000313" key="3">
    <source>
        <dbReference type="Proteomes" id="UP000294513"/>
    </source>
</evidence>
<evidence type="ECO:0000313" key="2">
    <source>
        <dbReference type="EMBL" id="TDD80482.1"/>
    </source>
</evidence>
<organism evidence="2 3">
    <name type="scientific">Actinomadura rubrisoli</name>
    <dbReference type="NCBI Taxonomy" id="2530368"/>
    <lineage>
        <taxon>Bacteria</taxon>
        <taxon>Bacillati</taxon>
        <taxon>Actinomycetota</taxon>
        <taxon>Actinomycetes</taxon>
        <taxon>Streptosporangiales</taxon>
        <taxon>Thermomonosporaceae</taxon>
        <taxon>Actinomadura</taxon>
    </lineage>
</organism>
<sequence length="363" mass="39926">MSSFGPVSAVHPWPKVVALLLDDRHPCEGILIKILLLAANPRDTGPLRLGEETRKIEEKIRESSAAQRFSVRSAWAVTIDELLYQLNSFEPNVVHFIGHGGADQIVLETTTGTSQPLTKEALSTIFSHFRQWLQVVVLNACYSAAQAEKLAEQADAVIGMTDQVSDAAAIEFSAAFYRALGFGRSVEAAFAQGVGMLKVDGLPDADVPKLIHRRGVDPAKLVLAGASDAAMSIRRAEDPRVPAKLRQHLQNGCEFLLLSEKSVRVPEQHSAEENRIFLELGMRQSNAVFVIEVNRLSTVGEAATVLAQRLLPTDYHWYSWTLVKHEALATKLSLAMAGLRSGDHVMLVGNHRMPEWAPSRRSR</sequence>
<dbReference type="EMBL" id="SMKU01000152">
    <property type="protein sequence ID" value="TDD80482.1"/>
    <property type="molecule type" value="Genomic_DNA"/>
</dbReference>
<dbReference type="AlphaFoldDB" id="A0A4R5BAM5"/>
<evidence type="ECO:0000259" key="1">
    <source>
        <dbReference type="Pfam" id="PF12770"/>
    </source>
</evidence>